<keyword evidence="4" id="KW-1185">Reference proteome</keyword>
<dbReference type="AlphaFoldDB" id="A0A1M4ZTI4"/>
<dbReference type="OrthoDB" id="2005728at2"/>
<organism evidence="3 4">
    <name type="scientific">Lactonifactor longoviformis DSM 17459</name>
    <dbReference type="NCBI Taxonomy" id="1122155"/>
    <lineage>
        <taxon>Bacteria</taxon>
        <taxon>Bacillati</taxon>
        <taxon>Bacillota</taxon>
        <taxon>Clostridia</taxon>
        <taxon>Eubacteriales</taxon>
        <taxon>Clostridiaceae</taxon>
        <taxon>Lactonifactor</taxon>
    </lineage>
</organism>
<protein>
    <recommendedName>
        <fullName evidence="2">DUF8180 domain-containing protein</fullName>
    </recommendedName>
</protein>
<evidence type="ECO:0000259" key="2">
    <source>
        <dbReference type="Pfam" id="PF26551"/>
    </source>
</evidence>
<dbReference type="EMBL" id="FQVI01000016">
    <property type="protein sequence ID" value="SHF20906.1"/>
    <property type="molecule type" value="Genomic_DNA"/>
</dbReference>
<evidence type="ECO:0000313" key="3">
    <source>
        <dbReference type="EMBL" id="SHF20906.1"/>
    </source>
</evidence>
<proteinExistence type="predicted"/>
<accession>A0A1M4ZTI4</accession>
<evidence type="ECO:0000313" key="4">
    <source>
        <dbReference type="Proteomes" id="UP000184245"/>
    </source>
</evidence>
<dbReference type="RefSeq" id="WP_072852995.1">
    <property type="nucleotide sequence ID" value="NZ_FQVI01000016.1"/>
</dbReference>
<name>A0A1M4ZTI4_9CLOT</name>
<dbReference type="Proteomes" id="UP000184245">
    <property type="component" value="Unassembled WGS sequence"/>
</dbReference>
<gene>
    <name evidence="3" type="ORF">SAMN02745158_02894</name>
</gene>
<dbReference type="Pfam" id="PF26551">
    <property type="entry name" value="DUF8180"/>
    <property type="match status" value="1"/>
</dbReference>
<feature type="domain" description="DUF8180" evidence="2">
    <location>
        <begin position="66"/>
        <end position="122"/>
    </location>
</feature>
<evidence type="ECO:0000256" key="1">
    <source>
        <dbReference type="SAM" id="MobiDB-lite"/>
    </source>
</evidence>
<dbReference type="STRING" id="1122155.SAMN02745158_02894"/>
<feature type="region of interest" description="Disordered" evidence="1">
    <location>
        <begin position="16"/>
        <end position="39"/>
    </location>
</feature>
<dbReference type="InterPro" id="IPR058493">
    <property type="entry name" value="DUF8180"/>
</dbReference>
<sequence length="130" mass="14718">MHLVKDENGHVISHAHDGEHTHEHVHTDGNVHTHEHTHEGEHDHVHAHGCDCRNEKCNGSCADETTALLNYMLQHNQHHAEELDQMAKNLRKLGMEDAARTIEEGVADFQKGNMRLSLALTLVKEHQKEA</sequence>
<reference evidence="3 4" key="1">
    <citation type="submission" date="2016-11" db="EMBL/GenBank/DDBJ databases">
        <authorList>
            <person name="Jaros S."/>
            <person name="Januszkiewicz K."/>
            <person name="Wedrychowicz H."/>
        </authorList>
    </citation>
    <scope>NUCLEOTIDE SEQUENCE [LARGE SCALE GENOMIC DNA]</scope>
    <source>
        <strain evidence="3 4">DSM 17459</strain>
    </source>
</reference>